<evidence type="ECO:0000313" key="1">
    <source>
        <dbReference type="EMBL" id="GIY77147.1"/>
    </source>
</evidence>
<gene>
    <name evidence="1" type="ORF">CDAR_300141</name>
</gene>
<dbReference type="AlphaFoldDB" id="A0AAV4W392"/>
<sequence>MKANQALQNLPIPGNPGRRLACEIYILTPRNLESGRYASTTYSRKYRTFFVHRLAMPKQPVTNRKTGCFSFYILEIEQNIKRSLWIEFFLLNSTARVVCTTFCGRMLFVL</sequence>
<protein>
    <submittedName>
        <fullName evidence="1">Uncharacterized protein</fullName>
    </submittedName>
</protein>
<evidence type="ECO:0000313" key="2">
    <source>
        <dbReference type="Proteomes" id="UP001054837"/>
    </source>
</evidence>
<organism evidence="1 2">
    <name type="scientific">Caerostris darwini</name>
    <dbReference type="NCBI Taxonomy" id="1538125"/>
    <lineage>
        <taxon>Eukaryota</taxon>
        <taxon>Metazoa</taxon>
        <taxon>Ecdysozoa</taxon>
        <taxon>Arthropoda</taxon>
        <taxon>Chelicerata</taxon>
        <taxon>Arachnida</taxon>
        <taxon>Araneae</taxon>
        <taxon>Araneomorphae</taxon>
        <taxon>Entelegynae</taxon>
        <taxon>Araneoidea</taxon>
        <taxon>Araneidae</taxon>
        <taxon>Caerostris</taxon>
    </lineage>
</organism>
<accession>A0AAV4W392</accession>
<dbReference type="Proteomes" id="UP001054837">
    <property type="component" value="Unassembled WGS sequence"/>
</dbReference>
<reference evidence="1 2" key="1">
    <citation type="submission" date="2021-06" db="EMBL/GenBank/DDBJ databases">
        <title>Caerostris darwini draft genome.</title>
        <authorList>
            <person name="Kono N."/>
            <person name="Arakawa K."/>
        </authorList>
    </citation>
    <scope>NUCLEOTIDE SEQUENCE [LARGE SCALE GENOMIC DNA]</scope>
</reference>
<dbReference type="EMBL" id="BPLQ01014081">
    <property type="protein sequence ID" value="GIY77147.1"/>
    <property type="molecule type" value="Genomic_DNA"/>
</dbReference>
<name>A0AAV4W392_9ARAC</name>
<comment type="caution">
    <text evidence="1">The sequence shown here is derived from an EMBL/GenBank/DDBJ whole genome shotgun (WGS) entry which is preliminary data.</text>
</comment>
<keyword evidence="2" id="KW-1185">Reference proteome</keyword>
<proteinExistence type="predicted"/>